<keyword evidence="1" id="KW-1133">Transmembrane helix</keyword>
<accession>A0A3P7ZKG0</accession>
<keyword evidence="1" id="KW-0812">Transmembrane</keyword>
<sequence length="44" mass="4907">MITDSSLLPDDCKSSDVSSLLLNIFKIIIFFSVHIIADHCLNNL</sequence>
<gene>
    <name evidence="2" type="ORF">SMTD_LOCUS2958</name>
</gene>
<evidence type="ECO:0000256" key="1">
    <source>
        <dbReference type="SAM" id="Phobius"/>
    </source>
</evidence>
<dbReference type="EMBL" id="UZAL01004651">
    <property type="protein sequence ID" value="VDO90779.1"/>
    <property type="molecule type" value="Genomic_DNA"/>
</dbReference>
<keyword evidence="1" id="KW-0472">Membrane</keyword>
<evidence type="ECO:0000313" key="2">
    <source>
        <dbReference type="EMBL" id="VDO90779.1"/>
    </source>
</evidence>
<protein>
    <submittedName>
        <fullName evidence="2">Uncharacterized protein</fullName>
    </submittedName>
</protein>
<evidence type="ECO:0000313" key="3">
    <source>
        <dbReference type="Proteomes" id="UP000269396"/>
    </source>
</evidence>
<dbReference type="AlphaFoldDB" id="A0A3P7ZKG0"/>
<reference evidence="2 3" key="1">
    <citation type="submission" date="2018-11" db="EMBL/GenBank/DDBJ databases">
        <authorList>
            <consortium name="Pathogen Informatics"/>
        </authorList>
    </citation>
    <scope>NUCLEOTIDE SEQUENCE [LARGE SCALE GENOMIC DNA]</scope>
    <source>
        <strain>Denwood</strain>
        <strain evidence="3">Zambia</strain>
    </source>
</reference>
<proteinExistence type="predicted"/>
<organism evidence="2 3">
    <name type="scientific">Schistosoma mattheei</name>
    <dbReference type="NCBI Taxonomy" id="31246"/>
    <lineage>
        <taxon>Eukaryota</taxon>
        <taxon>Metazoa</taxon>
        <taxon>Spiralia</taxon>
        <taxon>Lophotrochozoa</taxon>
        <taxon>Platyhelminthes</taxon>
        <taxon>Trematoda</taxon>
        <taxon>Digenea</taxon>
        <taxon>Strigeidida</taxon>
        <taxon>Schistosomatoidea</taxon>
        <taxon>Schistosomatidae</taxon>
        <taxon>Schistosoma</taxon>
    </lineage>
</organism>
<name>A0A3P7ZKG0_9TREM</name>
<keyword evidence="3" id="KW-1185">Reference proteome</keyword>
<dbReference type="Proteomes" id="UP000269396">
    <property type="component" value="Unassembled WGS sequence"/>
</dbReference>
<feature type="transmembrane region" description="Helical" evidence="1">
    <location>
        <begin position="20"/>
        <end position="41"/>
    </location>
</feature>